<dbReference type="KEGG" id="nbv:T478_0457"/>
<dbReference type="Proteomes" id="UP000030944">
    <property type="component" value="Chromosome"/>
</dbReference>
<evidence type="ECO:0000313" key="1">
    <source>
        <dbReference type="EMBL" id="AJA92640.1"/>
    </source>
</evidence>
<dbReference type="EMBL" id="CP007026">
    <property type="protein sequence ID" value="AJA92640.1"/>
    <property type="molecule type" value="Genomic_DNA"/>
</dbReference>
<evidence type="ECO:0000313" key="2">
    <source>
        <dbReference type="Proteomes" id="UP000030944"/>
    </source>
</evidence>
<dbReference type="AlphaFoldDB" id="A0A0A7V7M4"/>
<organism evidence="1 2">
    <name type="scientific">Candidatus Nitrosopelagicus brevis</name>
    <dbReference type="NCBI Taxonomy" id="1410606"/>
    <lineage>
        <taxon>Archaea</taxon>
        <taxon>Nitrososphaerota</taxon>
    </lineage>
</organism>
<dbReference type="HOGENOM" id="CLU_3056942_0_0_2"/>
<accession>A0A0A7V7M4</accession>
<name>A0A0A7V7M4_9ARCH</name>
<dbReference type="STRING" id="1410606.T478_0457"/>
<proteinExistence type="predicted"/>
<gene>
    <name evidence="1" type="ORF">T478_0457</name>
</gene>
<protein>
    <submittedName>
        <fullName evidence="1">Uncharacterized protein</fullName>
    </submittedName>
</protein>
<sequence>MHEVYIKKDTICSMPSKTMKCFRCNLYFKNEELAKIHKELTSHDITETKSLIA</sequence>
<reference evidence="1 2" key="1">
    <citation type="journal article" date="2015" name="Proc. Natl. Acad. Sci. U.S.A.">
        <title>Genomic and proteomic characterization of "Candidatus Nitrosopelagicus brevis": An ammonia-oxidizing archaeon from the open ocean.</title>
        <authorList>
            <person name="Santoro A.E."/>
            <person name="Dupont C.L."/>
            <person name="Richter R.A."/>
            <person name="Craig M.T."/>
            <person name="Carini P."/>
            <person name="McIlvin M.R."/>
            <person name="Yang Y."/>
            <person name="Orsi W.D."/>
            <person name="Moran D.M."/>
            <person name="Saito M.A."/>
        </authorList>
    </citation>
    <scope>NUCLEOTIDE SEQUENCE [LARGE SCALE GENOMIC DNA]</scope>
    <source>
        <strain evidence="2">V2</strain>
    </source>
</reference>